<name>A0ACC1CB98_9ROSI</name>
<gene>
    <name evidence="1" type="ORF">Patl1_01160</name>
</gene>
<evidence type="ECO:0000313" key="1">
    <source>
        <dbReference type="EMBL" id="KAJ0112912.1"/>
    </source>
</evidence>
<evidence type="ECO:0000313" key="2">
    <source>
        <dbReference type="Proteomes" id="UP001164250"/>
    </source>
</evidence>
<proteinExistence type="predicted"/>
<accession>A0ACC1CB98</accession>
<comment type="caution">
    <text evidence="1">The sequence shown here is derived from an EMBL/GenBank/DDBJ whole genome shotgun (WGS) entry which is preliminary data.</text>
</comment>
<organism evidence="1 2">
    <name type="scientific">Pistacia atlantica</name>
    <dbReference type="NCBI Taxonomy" id="434234"/>
    <lineage>
        <taxon>Eukaryota</taxon>
        <taxon>Viridiplantae</taxon>
        <taxon>Streptophyta</taxon>
        <taxon>Embryophyta</taxon>
        <taxon>Tracheophyta</taxon>
        <taxon>Spermatophyta</taxon>
        <taxon>Magnoliopsida</taxon>
        <taxon>eudicotyledons</taxon>
        <taxon>Gunneridae</taxon>
        <taxon>Pentapetalae</taxon>
        <taxon>rosids</taxon>
        <taxon>malvids</taxon>
        <taxon>Sapindales</taxon>
        <taxon>Anacardiaceae</taxon>
        <taxon>Pistacia</taxon>
    </lineage>
</organism>
<protein>
    <submittedName>
        <fullName evidence="1">Uncharacterized protein</fullName>
    </submittedName>
</protein>
<dbReference type="Proteomes" id="UP001164250">
    <property type="component" value="Chromosome 1"/>
</dbReference>
<reference evidence="2" key="1">
    <citation type="journal article" date="2023" name="G3 (Bethesda)">
        <title>Genome assembly and association tests identify interacting loci associated with vigor, precocity, and sex in interspecific pistachio rootstocks.</title>
        <authorList>
            <person name="Palmer W."/>
            <person name="Jacygrad E."/>
            <person name="Sagayaradj S."/>
            <person name="Cavanaugh K."/>
            <person name="Han R."/>
            <person name="Bertier L."/>
            <person name="Beede B."/>
            <person name="Kafkas S."/>
            <person name="Golino D."/>
            <person name="Preece J."/>
            <person name="Michelmore R."/>
        </authorList>
    </citation>
    <scope>NUCLEOTIDE SEQUENCE [LARGE SCALE GENOMIC DNA]</scope>
</reference>
<sequence>MHEKKNNSNPLGICHRLFHFMNNLIDRSLYKRITLGPPVSQGPSEKIRIQYRDHDENSKDHYRLSSEIPIQLKQSEGLDSWTAVNNMGSSIQLPQLQKDPAPKYKAIGKKVKEIPLVHDKTESSREKRTGAKESEEEEKTRKKGKNKESDQNSTSPIPKKDEDTNVNITPGQFLTNINEKSEEFIRTKKANMSKDRSLL</sequence>
<dbReference type="EMBL" id="CM047897">
    <property type="protein sequence ID" value="KAJ0112912.1"/>
    <property type="molecule type" value="Genomic_DNA"/>
</dbReference>
<keyword evidence="2" id="KW-1185">Reference proteome</keyword>